<dbReference type="RefSeq" id="WP_149687791.1">
    <property type="nucleotide sequence ID" value="NZ_SDPQ02000001.1"/>
</dbReference>
<sequence>MNGENEPTPEWRIAMDFHAEGAEGSWRFWATAWPEIVIDDPAKDPVRAWVTLMTRLLAEADMTEADRAEAQRLLGSSLACIAREQARDLADENIVGEV</sequence>
<name>A0A5M4FHJ5_9ACTN</name>
<dbReference type="AlphaFoldDB" id="A0A5M4FHJ5"/>
<proteinExistence type="predicted"/>
<accession>A0A5M4FHJ5</accession>
<evidence type="ECO:0000313" key="1">
    <source>
        <dbReference type="EMBL" id="KAA1399656.1"/>
    </source>
</evidence>
<dbReference type="Proteomes" id="UP000380867">
    <property type="component" value="Unassembled WGS sequence"/>
</dbReference>
<evidence type="ECO:0000313" key="2">
    <source>
        <dbReference type="Proteomes" id="UP000380867"/>
    </source>
</evidence>
<dbReference type="EMBL" id="SDPQ02000001">
    <property type="protein sequence ID" value="KAA1399656.1"/>
    <property type="molecule type" value="Genomic_DNA"/>
</dbReference>
<keyword evidence="2" id="KW-1185">Reference proteome</keyword>
<protein>
    <submittedName>
        <fullName evidence="1">Uncharacterized protein</fullName>
    </submittedName>
</protein>
<reference evidence="1" key="1">
    <citation type="submission" date="2019-09" db="EMBL/GenBank/DDBJ databases">
        <authorList>
            <person name="Li J."/>
        </authorList>
    </citation>
    <scope>NUCLEOTIDE SEQUENCE [LARGE SCALE GENOMIC DNA]</scope>
    <source>
        <strain evidence="1">JCM 14732</strain>
    </source>
</reference>
<gene>
    <name evidence="1" type="ORF">ESP70_002525</name>
</gene>
<comment type="caution">
    <text evidence="1">The sequence shown here is derived from an EMBL/GenBank/DDBJ whole genome shotgun (WGS) entry which is preliminary data.</text>
</comment>
<organism evidence="1 2">
    <name type="scientific">Aeromicrobium ginsengisoli</name>
    <dbReference type="NCBI Taxonomy" id="363867"/>
    <lineage>
        <taxon>Bacteria</taxon>
        <taxon>Bacillati</taxon>
        <taxon>Actinomycetota</taxon>
        <taxon>Actinomycetes</taxon>
        <taxon>Propionibacteriales</taxon>
        <taxon>Nocardioidaceae</taxon>
        <taxon>Aeromicrobium</taxon>
    </lineage>
</organism>